<dbReference type="GO" id="GO:0006261">
    <property type="term" value="P:DNA-templated DNA replication"/>
    <property type="evidence" value="ECO:0007669"/>
    <property type="project" value="TreeGrafter"/>
</dbReference>
<sequence>MKESIDSFIKRVSAFFESKRAVRLIIKVGNEKMITLILSMLFSKIEEVDVSYDVMMIGEDGKSIGVDEVRMIKDFLSYRPSNAKRKYVIIKEMRKASPEAISALLKITEEAPDFSSFIFFTSNLDQIISTVRSRFFILKVAIDPLSIVQKQSMKDVSDPFVKAMISIDPVTFMQETNLKEGEEFAKILNSSDMAVNLFIENVKKDKPDFMLLLGAEKILISIDDKTLSIIFQKLQSIIQSDKDRKIVKIFLDAASLLCEDLVIFNFTSYWKSLSRKMYVSYYMDMDPPSEKFIRKLLKIRNENLNEDLLIFWLFLNFSMLKKVKS</sequence>
<evidence type="ECO:0008006" key="2">
    <source>
        <dbReference type="Google" id="ProtNLM"/>
    </source>
</evidence>
<dbReference type="SUPFAM" id="SSF52540">
    <property type="entry name" value="P-loop containing nucleoside triphosphate hydrolases"/>
    <property type="match status" value="1"/>
</dbReference>
<evidence type="ECO:0000313" key="1">
    <source>
        <dbReference type="EMBL" id="HGE75689.1"/>
    </source>
</evidence>
<organism evidence="1">
    <name type="scientific">Mesoaciditoga lauensis</name>
    <dbReference type="NCBI Taxonomy" id="1495039"/>
    <lineage>
        <taxon>Bacteria</taxon>
        <taxon>Thermotogati</taxon>
        <taxon>Thermotogota</taxon>
        <taxon>Thermotogae</taxon>
        <taxon>Mesoaciditogales</taxon>
        <taxon>Mesoaciditogaceae</taxon>
        <taxon>Mesoaciditoga</taxon>
    </lineage>
</organism>
<dbReference type="InterPro" id="IPR050238">
    <property type="entry name" value="DNA_Rep/Repair_Clamp_Loader"/>
</dbReference>
<proteinExistence type="predicted"/>
<gene>
    <name evidence="1" type="ORF">ENX73_06145</name>
</gene>
<dbReference type="PANTHER" id="PTHR11669">
    <property type="entry name" value="REPLICATION FACTOR C / DNA POLYMERASE III GAMMA-TAU SUBUNIT"/>
    <property type="match status" value="1"/>
</dbReference>
<name>A0A7V3RFM3_9BACT</name>
<protein>
    <recommendedName>
        <fullName evidence="2">DNA polymerase III subunit delta</fullName>
    </recommendedName>
</protein>
<dbReference type="Pfam" id="PF13177">
    <property type="entry name" value="DNA_pol3_delta2"/>
    <property type="match status" value="1"/>
</dbReference>
<dbReference type="AlphaFoldDB" id="A0A7V3RFM3"/>
<dbReference type="EMBL" id="DTPE01000241">
    <property type="protein sequence ID" value="HGE75689.1"/>
    <property type="molecule type" value="Genomic_DNA"/>
</dbReference>
<comment type="caution">
    <text evidence="1">The sequence shown here is derived from an EMBL/GenBank/DDBJ whole genome shotgun (WGS) entry which is preliminary data.</text>
</comment>
<reference evidence="1" key="1">
    <citation type="journal article" date="2020" name="mSystems">
        <title>Genome- and Community-Level Interaction Insights into Carbon Utilization and Element Cycling Functions of Hydrothermarchaeota in Hydrothermal Sediment.</title>
        <authorList>
            <person name="Zhou Z."/>
            <person name="Liu Y."/>
            <person name="Xu W."/>
            <person name="Pan J."/>
            <person name="Luo Z.H."/>
            <person name="Li M."/>
        </authorList>
    </citation>
    <scope>NUCLEOTIDE SEQUENCE [LARGE SCALE GENOMIC DNA]</scope>
    <source>
        <strain evidence="1">SpSt-966</strain>
    </source>
</reference>
<dbReference type="PANTHER" id="PTHR11669:SF8">
    <property type="entry name" value="DNA POLYMERASE III SUBUNIT DELTA"/>
    <property type="match status" value="1"/>
</dbReference>
<accession>A0A7V3RFM3</accession>
<dbReference type="Gene3D" id="3.40.50.300">
    <property type="entry name" value="P-loop containing nucleotide triphosphate hydrolases"/>
    <property type="match status" value="1"/>
</dbReference>
<dbReference type="InterPro" id="IPR027417">
    <property type="entry name" value="P-loop_NTPase"/>
</dbReference>